<feature type="transmembrane region" description="Helical" evidence="1">
    <location>
        <begin position="42"/>
        <end position="61"/>
    </location>
</feature>
<evidence type="ECO:0000256" key="1">
    <source>
        <dbReference type="SAM" id="Phobius"/>
    </source>
</evidence>
<keyword evidence="1" id="KW-0472">Membrane</keyword>
<proteinExistence type="predicted"/>
<organism evidence="2 3">
    <name type="scientific">Lentzea cavernae</name>
    <dbReference type="NCBI Taxonomy" id="2020703"/>
    <lineage>
        <taxon>Bacteria</taxon>
        <taxon>Bacillati</taxon>
        <taxon>Actinomycetota</taxon>
        <taxon>Actinomycetes</taxon>
        <taxon>Pseudonocardiales</taxon>
        <taxon>Pseudonocardiaceae</taxon>
        <taxon>Lentzea</taxon>
    </lineage>
</organism>
<protein>
    <recommendedName>
        <fullName evidence="4">DNA-binding transcriptional regulator, IclR family</fullName>
    </recommendedName>
</protein>
<keyword evidence="1" id="KW-1133">Transmembrane helix</keyword>
<evidence type="ECO:0000313" key="2">
    <source>
        <dbReference type="EMBL" id="GHH32678.1"/>
    </source>
</evidence>
<evidence type="ECO:0000313" key="3">
    <source>
        <dbReference type="Proteomes" id="UP000605568"/>
    </source>
</evidence>
<accession>A0ABQ3M4Q7</accession>
<comment type="caution">
    <text evidence="2">The sequence shown here is derived from an EMBL/GenBank/DDBJ whole genome shotgun (WGS) entry which is preliminary data.</text>
</comment>
<sequence length="257" mass="28522">MIHTTPVVLFRLIRAAITALAGSVVTLAQLNLPSRSLWESHVVLQYVSVIVIAMFVCYDAVRSFDQAIQNSKIRAYDRRLRAALSATVASIVDEFGTPWDEIAVYHYQVTSFWPWRRLSKVDGVRAGASTANVQPYYKIGKGLAGTAVSEQVLLAEEWRDFVQRAIPLKPDGWIQLDERKRYGLSWGELMGSERPLGMVANPVFGPQGAPSGCLVVTGPMKLNELSGNEMRQILSDAATEIQLMGPAPRGWWSFNAR</sequence>
<keyword evidence="3" id="KW-1185">Reference proteome</keyword>
<reference evidence="3" key="1">
    <citation type="journal article" date="2019" name="Int. J. Syst. Evol. Microbiol.">
        <title>The Global Catalogue of Microorganisms (GCM) 10K type strain sequencing project: providing services to taxonomists for standard genome sequencing and annotation.</title>
        <authorList>
            <consortium name="The Broad Institute Genomics Platform"/>
            <consortium name="The Broad Institute Genome Sequencing Center for Infectious Disease"/>
            <person name="Wu L."/>
            <person name="Ma J."/>
        </authorList>
    </citation>
    <scope>NUCLEOTIDE SEQUENCE [LARGE SCALE GENOMIC DNA]</scope>
    <source>
        <strain evidence="3">CGMCC 4.7367</strain>
    </source>
</reference>
<dbReference type="EMBL" id="BNAR01000002">
    <property type="protein sequence ID" value="GHH32678.1"/>
    <property type="molecule type" value="Genomic_DNA"/>
</dbReference>
<evidence type="ECO:0008006" key="4">
    <source>
        <dbReference type="Google" id="ProtNLM"/>
    </source>
</evidence>
<name>A0ABQ3M4Q7_9PSEU</name>
<keyword evidence="1" id="KW-0812">Transmembrane</keyword>
<gene>
    <name evidence="2" type="ORF">GCM10017774_13950</name>
</gene>
<feature type="transmembrane region" description="Helical" evidence="1">
    <location>
        <begin position="12"/>
        <end position="30"/>
    </location>
</feature>
<dbReference type="Proteomes" id="UP000605568">
    <property type="component" value="Unassembled WGS sequence"/>
</dbReference>